<gene>
    <name evidence="3" type="ORF">C495_16128</name>
</gene>
<dbReference type="PATRIC" id="fig|1230460.4.peg.3284"/>
<sequence length="324" mass="36206">MKVHITGGAGFVGSHLADRLVDAGHDVTVFDNVSRGGRDRLEGILDEIRFVEGDVRDHDAFADAVDDPDVLFHLAAINGTKHFYDRPRAVLDVNLEGVKHATQIAAGQDIDRLVFASSSEVYGFPETFPTPETHPLQLMDPTNPRYSYAGTKILGEQYVIQTAAAHEFAYTIVRPHNFYGEAMGYDHVIPEFIERLVTGSEFTIYGDGTQTRSFCYIDDGIDAIERAGFADAARDEIFNVGTQDEITITELASALFDVTGRRPEVTHIESKELSGSPDRRQPDLSKARDLLGYEPTTSLETGLRRTFEYYYRDLTGNEPEQWEF</sequence>
<dbReference type="PANTHER" id="PTHR43245:SF13">
    <property type="entry name" value="UDP-D-APIOSE_UDP-D-XYLOSE SYNTHASE 2"/>
    <property type="match status" value="1"/>
</dbReference>
<organism evidence="3 4">
    <name type="scientific">Natronorubrum sulfidifaciens JCM 14089</name>
    <dbReference type="NCBI Taxonomy" id="1230460"/>
    <lineage>
        <taxon>Archaea</taxon>
        <taxon>Methanobacteriati</taxon>
        <taxon>Methanobacteriota</taxon>
        <taxon>Stenosarchaea group</taxon>
        <taxon>Halobacteria</taxon>
        <taxon>Halobacteriales</taxon>
        <taxon>Natrialbaceae</taxon>
        <taxon>Natronorubrum</taxon>
    </lineage>
</organism>
<proteinExistence type="predicted"/>
<dbReference type="Proteomes" id="UP000011661">
    <property type="component" value="Unassembled WGS sequence"/>
</dbReference>
<keyword evidence="4" id="KW-1185">Reference proteome</keyword>
<evidence type="ECO:0000259" key="2">
    <source>
        <dbReference type="Pfam" id="PF01370"/>
    </source>
</evidence>
<dbReference type="InterPro" id="IPR050177">
    <property type="entry name" value="Lipid_A_modif_metabolic_enz"/>
</dbReference>
<evidence type="ECO:0000313" key="4">
    <source>
        <dbReference type="Proteomes" id="UP000011661"/>
    </source>
</evidence>
<dbReference type="InterPro" id="IPR036291">
    <property type="entry name" value="NAD(P)-bd_dom_sf"/>
</dbReference>
<dbReference type="OrthoDB" id="4907at2157"/>
<dbReference type="eggNOG" id="arCOG01369">
    <property type="taxonomic scope" value="Archaea"/>
</dbReference>
<comment type="caution">
    <text evidence="3">The sequence shown here is derived from an EMBL/GenBank/DDBJ whole genome shotgun (WGS) entry which is preliminary data.</text>
</comment>
<protein>
    <submittedName>
        <fullName evidence="3">Nucleoside-diphosphate-sugar epimerase</fullName>
    </submittedName>
</protein>
<dbReference type="STRING" id="1230460.C495_16128"/>
<reference evidence="3 4" key="1">
    <citation type="journal article" date="2014" name="PLoS Genet.">
        <title>Phylogenetically driven sequencing of extremely halophilic archaea reveals strategies for static and dynamic osmo-response.</title>
        <authorList>
            <person name="Becker E.A."/>
            <person name="Seitzer P.M."/>
            <person name="Tritt A."/>
            <person name="Larsen D."/>
            <person name="Krusor M."/>
            <person name="Yao A.I."/>
            <person name="Wu D."/>
            <person name="Madern D."/>
            <person name="Eisen J.A."/>
            <person name="Darling A.E."/>
            <person name="Facciotti M.T."/>
        </authorList>
    </citation>
    <scope>NUCLEOTIDE SEQUENCE [LARGE SCALE GENOMIC DNA]</scope>
    <source>
        <strain evidence="3 4">JCM 14089</strain>
    </source>
</reference>
<accession>L9VYJ9</accession>
<dbReference type="AlphaFoldDB" id="L9VYJ9"/>
<dbReference type="Pfam" id="PF01370">
    <property type="entry name" value="Epimerase"/>
    <property type="match status" value="1"/>
</dbReference>
<dbReference type="Gene3D" id="3.40.50.720">
    <property type="entry name" value="NAD(P)-binding Rossmann-like Domain"/>
    <property type="match status" value="1"/>
</dbReference>
<evidence type="ECO:0000313" key="3">
    <source>
        <dbReference type="EMBL" id="ELY42092.1"/>
    </source>
</evidence>
<evidence type="ECO:0000256" key="1">
    <source>
        <dbReference type="SAM" id="MobiDB-lite"/>
    </source>
</evidence>
<feature type="domain" description="NAD-dependent epimerase/dehydratase" evidence="2">
    <location>
        <begin position="4"/>
        <end position="241"/>
    </location>
</feature>
<dbReference type="RefSeq" id="WP_008164727.1">
    <property type="nucleotide sequence ID" value="NZ_AOHX01000047.1"/>
</dbReference>
<dbReference type="PANTHER" id="PTHR43245">
    <property type="entry name" value="BIFUNCTIONAL POLYMYXIN RESISTANCE PROTEIN ARNA"/>
    <property type="match status" value="1"/>
</dbReference>
<name>L9VYJ9_9EURY</name>
<dbReference type="InterPro" id="IPR001509">
    <property type="entry name" value="Epimerase_deHydtase"/>
</dbReference>
<dbReference type="SUPFAM" id="SSF51735">
    <property type="entry name" value="NAD(P)-binding Rossmann-fold domains"/>
    <property type="match status" value="1"/>
</dbReference>
<feature type="region of interest" description="Disordered" evidence="1">
    <location>
        <begin position="270"/>
        <end position="291"/>
    </location>
</feature>
<dbReference type="EMBL" id="AOHX01000047">
    <property type="protein sequence ID" value="ELY42092.1"/>
    <property type="molecule type" value="Genomic_DNA"/>
</dbReference>